<dbReference type="OrthoDB" id="5575062at2759"/>
<dbReference type="GO" id="GO:0051276">
    <property type="term" value="P:chromosome organization"/>
    <property type="evidence" value="ECO:0007669"/>
    <property type="project" value="InterPro"/>
</dbReference>
<dbReference type="EMBL" id="QKYT01000389">
    <property type="protein sequence ID" value="RIA86033.1"/>
    <property type="molecule type" value="Genomic_DNA"/>
</dbReference>
<reference evidence="2 3" key="1">
    <citation type="submission" date="2018-06" db="EMBL/GenBank/DDBJ databases">
        <title>Comparative genomics reveals the genomic features of Rhizophagus irregularis, R. cerebriforme, R. diaphanum and Gigaspora rosea, and their symbiotic lifestyle signature.</title>
        <authorList>
            <person name="Morin E."/>
            <person name="San Clemente H."/>
            <person name="Chen E.C.H."/>
            <person name="De La Providencia I."/>
            <person name="Hainaut M."/>
            <person name="Kuo A."/>
            <person name="Kohler A."/>
            <person name="Murat C."/>
            <person name="Tang N."/>
            <person name="Roy S."/>
            <person name="Loubradou J."/>
            <person name="Henrissat B."/>
            <person name="Grigoriev I.V."/>
            <person name="Corradi N."/>
            <person name="Roux C."/>
            <person name="Martin F.M."/>
        </authorList>
    </citation>
    <scope>NUCLEOTIDE SEQUENCE [LARGE SCALE GENOMIC DNA]</scope>
    <source>
        <strain evidence="2 3">DAOM 227022</strain>
    </source>
</reference>
<evidence type="ECO:0000256" key="1">
    <source>
        <dbReference type="SAM" id="Coils"/>
    </source>
</evidence>
<proteinExistence type="predicted"/>
<accession>A0A397SIP3</accession>
<evidence type="ECO:0000313" key="2">
    <source>
        <dbReference type="EMBL" id="RIA86033.1"/>
    </source>
</evidence>
<dbReference type="GO" id="GO:0005694">
    <property type="term" value="C:chromosome"/>
    <property type="evidence" value="ECO:0007669"/>
    <property type="project" value="InterPro"/>
</dbReference>
<organism evidence="2 3">
    <name type="scientific">Glomus cerebriforme</name>
    <dbReference type="NCBI Taxonomy" id="658196"/>
    <lineage>
        <taxon>Eukaryota</taxon>
        <taxon>Fungi</taxon>
        <taxon>Fungi incertae sedis</taxon>
        <taxon>Mucoromycota</taxon>
        <taxon>Glomeromycotina</taxon>
        <taxon>Glomeromycetes</taxon>
        <taxon>Glomerales</taxon>
        <taxon>Glomeraceae</taxon>
        <taxon>Glomus</taxon>
    </lineage>
</organism>
<dbReference type="InterPro" id="IPR036277">
    <property type="entry name" value="SMC_hinge_sf"/>
</dbReference>
<sequence length="263" mass="30948">MHTRVNQLKDELREEEEKHARAKQITKILKIKYKEFLKLFGSPRYFRMRKPRQNGSLLIPNRRKHRELSPLLEKININNLPLMKFKQIDYLRERIEEFKKAEEELVSSQKMCRAKEQEILSTKERIHAIKQETQQNYLNQKENKETNLRNARQRESEAESLLEFFQSKNEALNTLIRLKMKDILKGFHATNTNTRECSLINQKIPAFYGVLRNTLVANDIRQATRIAYGNRGWRVVTLDGELIEQTGCISGGGTKMSSNFLPT</sequence>
<comment type="caution">
    <text evidence="2">The sequence shown here is derived from an EMBL/GenBank/DDBJ whole genome shotgun (WGS) entry which is preliminary data.</text>
</comment>
<keyword evidence="1" id="KW-0175">Coiled coil</keyword>
<gene>
    <name evidence="2" type="ORF">C1645_741147</name>
</gene>
<dbReference type="GO" id="GO:0005524">
    <property type="term" value="F:ATP binding"/>
    <property type="evidence" value="ECO:0007669"/>
    <property type="project" value="InterPro"/>
</dbReference>
<keyword evidence="3" id="KW-1185">Reference proteome</keyword>
<dbReference type="Gene3D" id="3.30.70.1620">
    <property type="match status" value="1"/>
</dbReference>
<name>A0A397SIP3_9GLOM</name>
<dbReference type="SUPFAM" id="SSF75553">
    <property type="entry name" value="Smc hinge domain"/>
    <property type="match status" value="1"/>
</dbReference>
<feature type="coiled-coil region" evidence="1">
    <location>
        <begin position="98"/>
        <end position="168"/>
    </location>
</feature>
<evidence type="ECO:0000313" key="3">
    <source>
        <dbReference type="Proteomes" id="UP000265703"/>
    </source>
</evidence>
<protein>
    <submittedName>
        <fullName evidence="2">Uncharacterized protein</fullName>
    </submittedName>
</protein>
<dbReference type="STRING" id="658196.A0A397SIP3"/>
<dbReference type="AlphaFoldDB" id="A0A397SIP3"/>
<dbReference type="Proteomes" id="UP000265703">
    <property type="component" value="Unassembled WGS sequence"/>
</dbReference>